<dbReference type="Gene3D" id="3.30.420.240">
    <property type="match status" value="1"/>
</dbReference>
<dbReference type="Gene3D" id="3.40.50.300">
    <property type="entry name" value="P-loop containing nucleotide triphosphate hydrolases"/>
    <property type="match status" value="1"/>
</dbReference>
<evidence type="ECO:0008006" key="3">
    <source>
        <dbReference type="Google" id="ProtNLM"/>
    </source>
</evidence>
<proteinExistence type="predicted"/>
<dbReference type="EMBL" id="BKZV01000001">
    <property type="protein sequence ID" value="GER81705.1"/>
    <property type="molecule type" value="Genomic_DNA"/>
</dbReference>
<dbReference type="InterPro" id="IPR027417">
    <property type="entry name" value="P-loop_NTPase"/>
</dbReference>
<dbReference type="RefSeq" id="WP_151726717.1">
    <property type="nucleotide sequence ID" value="NZ_BKZV01000001.1"/>
</dbReference>
<evidence type="ECO:0000313" key="2">
    <source>
        <dbReference type="Proteomes" id="UP000334820"/>
    </source>
</evidence>
<gene>
    <name evidence="1" type="ORF">KTAU_03430</name>
</gene>
<dbReference type="AlphaFoldDB" id="A0A5J4K1M0"/>
<sequence>MPDIFPFQSVSSPESDIDHFASTVLARPLYPYQREIAVAILDSIHSGRGDIFSVMLARQMGKNQLSAVLEAYLLATVPEGTIVKAAPTFKPQLLTSRLRLLTLLQTSPLAERLWRSGDHLLGLAPQADPQLVRRHSGPRILFLSAAPESNVVGATASLLLEIDEAQDVSLDKFDRDFRPMAATTNATTVLYGTAWSDDTLLARQRALNREREQREGRRTHFEYDWQALAAINPAYRRFVESEIQRLGASHPAIQTQYLLQPISGAGHLLTPLQRSLLQGDHPWQEEPQEEAHYVAAIDIGGEEPRPEEQLALLSQPSAVPSRRRRDSTVLTIAALSQNELGLPALRVVHQQWWTGRPYLEQYSAVLVLAERWRLRRLIIDATGLGAGLAALLRSRLGDERLLPFTFTRPRKSRLTYQFLATINSGRLKLYVPASAPTAIAGECWQQLRQARYRLLGESGIDMYVNPGEGHDDFLISLALLCEALNELDQPPASALIPPRRLYRDESRF</sequence>
<protein>
    <recommendedName>
        <fullName evidence="3">Terminase large subunit gp17-like C-terminal domain-containing protein</fullName>
    </recommendedName>
</protein>
<organism evidence="1 2">
    <name type="scientific">Thermogemmatispora aurantia</name>
    <dbReference type="NCBI Taxonomy" id="2045279"/>
    <lineage>
        <taxon>Bacteria</taxon>
        <taxon>Bacillati</taxon>
        <taxon>Chloroflexota</taxon>
        <taxon>Ktedonobacteria</taxon>
        <taxon>Thermogemmatisporales</taxon>
        <taxon>Thermogemmatisporaceae</taxon>
        <taxon>Thermogemmatispora</taxon>
    </lineage>
</organism>
<accession>A0A5J4K1M0</accession>
<reference evidence="1 2" key="1">
    <citation type="journal article" date="2019" name="Int. J. Syst. Evol. Microbiol.">
        <title>Thermogemmatispora aurantia sp. nov. and Thermogemmatispora argillosa sp. nov., within the class Ktedonobacteria, and emended description of the genus Thermogemmatispora.</title>
        <authorList>
            <person name="Zheng Y."/>
            <person name="Wang C.M."/>
            <person name="Sakai Y."/>
            <person name="Abe K."/>
            <person name="Yokota A."/>
            <person name="Yabe S."/>
        </authorList>
    </citation>
    <scope>NUCLEOTIDE SEQUENCE [LARGE SCALE GENOMIC DNA]</scope>
    <source>
        <strain evidence="1 2">A1-2</strain>
    </source>
</reference>
<dbReference type="Proteomes" id="UP000334820">
    <property type="component" value="Unassembled WGS sequence"/>
</dbReference>
<evidence type="ECO:0000313" key="1">
    <source>
        <dbReference type="EMBL" id="GER81705.1"/>
    </source>
</evidence>
<comment type="caution">
    <text evidence="1">The sequence shown here is derived from an EMBL/GenBank/DDBJ whole genome shotgun (WGS) entry which is preliminary data.</text>
</comment>
<keyword evidence="2" id="KW-1185">Reference proteome</keyword>
<name>A0A5J4K1M0_9CHLR</name>